<reference evidence="11 12" key="1">
    <citation type="submission" date="2009-08" db="EMBL/GenBank/DDBJ databases">
        <title>The Genome Sequence of Spizellomyces punctatus strain DAOM BR117.</title>
        <authorList>
            <consortium name="The Broad Institute Genome Sequencing Platform"/>
            <person name="Russ C."/>
            <person name="Cuomo C."/>
            <person name="Shea T."/>
            <person name="Young S.K."/>
            <person name="Zeng Q."/>
            <person name="Koehrsen M."/>
            <person name="Haas B."/>
            <person name="Borodovsky M."/>
            <person name="Guigo R."/>
            <person name="Alvarado L."/>
            <person name="Berlin A."/>
            <person name="Bochicchio J."/>
            <person name="Borenstein D."/>
            <person name="Chapman S."/>
            <person name="Chen Z."/>
            <person name="Engels R."/>
            <person name="Freedman E."/>
            <person name="Gellesch M."/>
            <person name="Goldberg J."/>
            <person name="Griggs A."/>
            <person name="Gujja S."/>
            <person name="Heiman D."/>
            <person name="Hepburn T."/>
            <person name="Howarth C."/>
            <person name="Jen D."/>
            <person name="Larson L."/>
            <person name="Lewis B."/>
            <person name="Mehta T."/>
            <person name="Park D."/>
            <person name="Pearson M."/>
            <person name="Roberts A."/>
            <person name="Saif S."/>
            <person name="Shenoy N."/>
            <person name="Sisk P."/>
            <person name="Stolte C."/>
            <person name="Sykes S."/>
            <person name="Thomson T."/>
            <person name="Walk T."/>
            <person name="White J."/>
            <person name="Yandava C."/>
            <person name="Burger G."/>
            <person name="Gray M.W."/>
            <person name="Holland P.W.H."/>
            <person name="King N."/>
            <person name="Lang F.B.F."/>
            <person name="Roger A.J."/>
            <person name="Ruiz-Trillo I."/>
            <person name="Lander E."/>
            <person name="Nusbaum C."/>
        </authorList>
    </citation>
    <scope>NUCLEOTIDE SEQUENCE [LARGE SCALE GENOMIC DNA]</scope>
    <source>
        <strain evidence="11 12">DAOM BR117</strain>
    </source>
</reference>
<comment type="function">
    <text evidence="9">Essential component of the TIM23 complex, a complex that mediates the translocation of transit peptide-containing proteins across the mitochondrial inner membrane.</text>
</comment>
<keyword evidence="5" id="KW-0809">Transit peptide</keyword>
<dbReference type="OMA" id="HFHVEGP"/>
<comment type="subunit">
    <text evidence="9">Component of the TIM23 complex.</text>
</comment>
<comment type="subcellular location">
    <subcellularLocation>
        <location evidence="9">Mitochondrion inner membrane</location>
        <topology evidence="9">Single-pass membrane protein</topology>
    </subcellularLocation>
    <subcellularLocation>
        <location evidence="1">Mitochondrion membrane</location>
        <topology evidence="1">Single-pass membrane protein</topology>
    </subcellularLocation>
</comment>
<dbReference type="RefSeq" id="XP_016610421.1">
    <property type="nucleotide sequence ID" value="XM_016751139.1"/>
</dbReference>
<keyword evidence="9" id="KW-0999">Mitochondrion inner membrane</keyword>
<keyword evidence="4 9" id="KW-0812">Transmembrane</keyword>
<dbReference type="InterPro" id="IPR038552">
    <property type="entry name" value="Tim21_IMS_sf"/>
</dbReference>
<evidence type="ECO:0000256" key="7">
    <source>
        <dbReference type="ARBA" id="ARBA00023128"/>
    </source>
</evidence>
<comment type="similarity">
    <text evidence="2 9">Belongs to the TIM21 family.</text>
</comment>
<protein>
    <recommendedName>
        <fullName evidence="3 9">Mitochondrial import inner membrane translocase subunit Tim21</fullName>
    </recommendedName>
</protein>
<dbReference type="PANTHER" id="PTHR13032:SF6">
    <property type="entry name" value="MITOCHONDRIAL IMPORT INNER MEMBRANE TRANSLOCASE SUBUNIT TIM21"/>
    <property type="match status" value="1"/>
</dbReference>
<keyword evidence="6 9" id="KW-1133">Transmembrane helix</keyword>
<dbReference type="AlphaFoldDB" id="A0A0L0HMQ7"/>
<dbReference type="VEuPathDB" id="FungiDB:SPPG_02851"/>
<dbReference type="Proteomes" id="UP000053201">
    <property type="component" value="Unassembled WGS sequence"/>
</dbReference>
<dbReference type="Gene3D" id="3.10.450.320">
    <property type="entry name" value="Mitochondrial import inner membrane translocase subunit Tim21"/>
    <property type="match status" value="1"/>
</dbReference>
<keyword evidence="8 9" id="KW-0472">Membrane</keyword>
<evidence type="ECO:0000256" key="10">
    <source>
        <dbReference type="SAM" id="MobiDB-lite"/>
    </source>
</evidence>
<keyword evidence="12" id="KW-1185">Reference proteome</keyword>
<dbReference type="GO" id="GO:0005744">
    <property type="term" value="C:TIM23 mitochondrial import inner membrane translocase complex"/>
    <property type="evidence" value="ECO:0007669"/>
    <property type="project" value="UniProtKB-UniRule"/>
</dbReference>
<sequence>MPIIRHLTHRTNPPAVRYLSAILHLPNKQDTSCRPRRIYASTSAKQESTSERPRTESRTKRPRREQVPWAEMRLSERVAHALQTLGYTGVIIVGLGVIGTAIYSIGLELVDQTDAWKVYDDALERVMNSEEVQKLVGIPMTGLADEGGRRGKSLSHHIVEDPTSGKTLLMKFYIKGAKSSGTVHVEMVQNKETSRWDYQLLLVDIAQHGGSKRVIVTDNRPIFTMSDPERRGWFGFGSARGIRRV</sequence>
<evidence type="ECO:0000256" key="4">
    <source>
        <dbReference type="ARBA" id="ARBA00022692"/>
    </source>
</evidence>
<dbReference type="PANTHER" id="PTHR13032">
    <property type="entry name" value="MITOCHONDRIAL IMPORT INNER MEMBRANE TRANSLOCASE SUBUNIT TIM21"/>
    <property type="match status" value="1"/>
</dbReference>
<feature type="transmembrane region" description="Helical" evidence="9">
    <location>
        <begin position="85"/>
        <end position="105"/>
    </location>
</feature>
<keyword evidence="9" id="KW-0653">Protein transport</keyword>
<dbReference type="EMBL" id="KQ257453">
    <property type="protein sequence ID" value="KND02382.1"/>
    <property type="molecule type" value="Genomic_DNA"/>
</dbReference>
<evidence type="ECO:0000256" key="1">
    <source>
        <dbReference type="ARBA" id="ARBA00004304"/>
    </source>
</evidence>
<feature type="region of interest" description="Disordered" evidence="10">
    <location>
        <begin position="39"/>
        <end position="66"/>
    </location>
</feature>
<dbReference type="GeneID" id="27686410"/>
<evidence type="ECO:0000256" key="2">
    <source>
        <dbReference type="ARBA" id="ARBA00010867"/>
    </source>
</evidence>
<evidence type="ECO:0000256" key="5">
    <source>
        <dbReference type="ARBA" id="ARBA00022946"/>
    </source>
</evidence>
<keyword evidence="9" id="KW-0813">Transport</keyword>
<evidence type="ECO:0000256" key="9">
    <source>
        <dbReference type="RuleBase" id="RU367142"/>
    </source>
</evidence>
<dbReference type="InParanoid" id="A0A0L0HMQ7"/>
<feature type="compositionally biased region" description="Basic and acidic residues" evidence="10">
    <location>
        <begin position="48"/>
        <end position="59"/>
    </location>
</feature>
<evidence type="ECO:0000256" key="6">
    <source>
        <dbReference type="ARBA" id="ARBA00022989"/>
    </source>
</evidence>
<evidence type="ECO:0000256" key="3">
    <source>
        <dbReference type="ARBA" id="ARBA00020726"/>
    </source>
</evidence>
<keyword evidence="7 9" id="KW-0496">Mitochondrion</keyword>
<dbReference type="InterPro" id="IPR013261">
    <property type="entry name" value="Tim21"/>
</dbReference>
<evidence type="ECO:0000256" key="8">
    <source>
        <dbReference type="ARBA" id="ARBA00023136"/>
    </source>
</evidence>
<dbReference type="eggNOG" id="KOG4836">
    <property type="taxonomic scope" value="Eukaryota"/>
</dbReference>
<organism evidence="11 12">
    <name type="scientific">Spizellomyces punctatus (strain DAOM BR117)</name>
    <dbReference type="NCBI Taxonomy" id="645134"/>
    <lineage>
        <taxon>Eukaryota</taxon>
        <taxon>Fungi</taxon>
        <taxon>Fungi incertae sedis</taxon>
        <taxon>Chytridiomycota</taxon>
        <taxon>Chytridiomycota incertae sedis</taxon>
        <taxon>Chytridiomycetes</taxon>
        <taxon>Spizellomycetales</taxon>
        <taxon>Spizellomycetaceae</taxon>
        <taxon>Spizellomyces</taxon>
    </lineage>
</organism>
<dbReference type="OrthoDB" id="2132527at2759"/>
<evidence type="ECO:0000313" key="11">
    <source>
        <dbReference type="EMBL" id="KND02382.1"/>
    </source>
</evidence>
<dbReference type="Pfam" id="PF08294">
    <property type="entry name" value="TIM21"/>
    <property type="match status" value="1"/>
</dbReference>
<evidence type="ECO:0000313" key="12">
    <source>
        <dbReference type="Proteomes" id="UP000053201"/>
    </source>
</evidence>
<name>A0A0L0HMQ7_SPIPD</name>
<proteinExistence type="inferred from homology"/>
<gene>
    <name evidence="11" type="ORF">SPPG_02851</name>
</gene>
<dbReference type="GO" id="GO:0030150">
    <property type="term" value="P:protein import into mitochondrial matrix"/>
    <property type="evidence" value="ECO:0007669"/>
    <property type="project" value="UniProtKB-UniRule"/>
</dbReference>
<accession>A0A0L0HMQ7</accession>
<dbReference type="STRING" id="645134.A0A0L0HMQ7"/>
<keyword evidence="9" id="KW-0811">Translocation</keyword>